<comment type="caution">
    <text evidence="2">The sequence shown here is derived from an EMBL/GenBank/DDBJ whole genome shotgun (WGS) entry which is preliminary data.</text>
</comment>
<dbReference type="InterPro" id="IPR038607">
    <property type="entry name" value="PhoD-like_sf"/>
</dbReference>
<dbReference type="InterPro" id="IPR029052">
    <property type="entry name" value="Metallo-depent_PP-like"/>
</dbReference>
<dbReference type="CDD" id="cd07389">
    <property type="entry name" value="MPP_PhoD"/>
    <property type="match status" value="1"/>
</dbReference>
<keyword evidence="3" id="KW-1185">Reference proteome</keyword>
<accession>F3L3Y8</accession>
<dbReference type="Proteomes" id="UP000005615">
    <property type="component" value="Unassembled WGS sequence"/>
</dbReference>
<name>F3L3Y8_9GAMM</name>
<organism evidence="2 3">
    <name type="scientific">Aequoribacter fuscus</name>
    <dbReference type="NCBI Taxonomy" id="2518989"/>
    <lineage>
        <taxon>Bacteria</taxon>
        <taxon>Pseudomonadati</taxon>
        <taxon>Pseudomonadota</taxon>
        <taxon>Gammaproteobacteria</taxon>
        <taxon>Cellvibrionales</taxon>
        <taxon>Halieaceae</taxon>
        <taxon>Aequoribacter</taxon>
    </lineage>
</organism>
<evidence type="ECO:0000313" key="3">
    <source>
        <dbReference type="Proteomes" id="UP000005615"/>
    </source>
</evidence>
<dbReference type="PANTHER" id="PTHR33987">
    <property type="entry name" value="CALCINEURIN-LIKE METALLO-PHOSPHOESTERASE SUPERFAMILY PROTEIN"/>
    <property type="match status" value="1"/>
</dbReference>
<evidence type="ECO:0000313" key="2">
    <source>
        <dbReference type="EMBL" id="EGG28961.1"/>
    </source>
</evidence>
<gene>
    <name evidence="2" type="ORF">IMCC3088_2369</name>
</gene>
<dbReference type="Gene3D" id="3.60.21.70">
    <property type="entry name" value="PhoD-like phosphatase"/>
    <property type="match status" value="1"/>
</dbReference>
<sequence>MYFEERVRQAATYLLCGFMFQSASFCMAAFGNIPTKTRIAFGSCAVQDKPMPVWSAVVDRDPDAFLFLGDNVYADTGAYKLMPSPRNYEVAYERLKKNPDFNKFLVASRAREIDVFATWDDHDYGLNDGGEEHTERLEAKEAFIDFFSPVGLAEPSLDEPGIHNASIIDLADLKVQVVMLDTRSFRSPFIKSKNSDSCERGGWVFSSDPAATILGEDQWGWLAEQLLQPADLRLIVSSIQVLPIEQCFEKWANFPAERERLLSLIAQSQAEGVVLLSGDRHSSEISVINRQDIGYPLYEITSSGLNNALRGRFNVADEPNKFRAFDANVSYNSFGEIEITGADTEHFLIFRLIDEEGVELQALEVALQSLRAN</sequence>
<dbReference type="EMBL" id="AEIG01000070">
    <property type="protein sequence ID" value="EGG28961.1"/>
    <property type="molecule type" value="Genomic_DNA"/>
</dbReference>
<dbReference type="eggNOG" id="COG3540">
    <property type="taxonomic scope" value="Bacteria"/>
</dbReference>
<protein>
    <submittedName>
        <fullName evidence="2">Phosphodiesterase/alkaline phosphatase D-like protein</fullName>
    </submittedName>
</protein>
<dbReference type="AlphaFoldDB" id="F3L3Y8"/>
<dbReference type="Pfam" id="PF09423">
    <property type="entry name" value="PhoD"/>
    <property type="match status" value="1"/>
</dbReference>
<reference evidence="2 3" key="1">
    <citation type="journal article" date="2011" name="J. Bacteriol.">
        <title>Genome sequence of strain IMCC3088, a proteorhodopsin-containing marine bacterium belonging to the OM60/NOR5 clade.</title>
        <authorList>
            <person name="Jang Y."/>
            <person name="Oh H.M."/>
            <person name="Kang I."/>
            <person name="Lee K."/>
            <person name="Yang S.J."/>
            <person name="Cho J.C."/>
        </authorList>
    </citation>
    <scope>NUCLEOTIDE SEQUENCE [LARGE SCALE GENOMIC DNA]</scope>
    <source>
        <strain evidence="2 3">IMCC3088</strain>
    </source>
</reference>
<evidence type="ECO:0000259" key="1">
    <source>
        <dbReference type="Pfam" id="PF09423"/>
    </source>
</evidence>
<proteinExistence type="predicted"/>
<dbReference type="SUPFAM" id="SSF56300">
    <property type="entry name" value="Metallo-dependent phosphatases"/>
    <property type="match status" value="1"/>
</dbReference>
<dbReference type="STRING" id="2518989.IMCC3088_2369"/>
<dbReference type="PANTHER" id="PTHR33987:SF1">
    <property type="entry name" value="CALCINEURIN-LIKE METALLO-PHOSPHOESTERASE SUPERFAMILY PROTEIN"/>
    <property type="match status" value="1"/>
</dbReference>
<feature type="domain" description="PhoD-like phosphatase metallophosphatase" evidence="1">
    <location>
        <begin position="43"/>
        <end position="342"/>
    </location>
</feature>
<dbReference type="InterPro" id="IPR018946">
    <property type="entry name" value="PhoD-like_MPP"/>
</dbReference>